<reference evidence="5 6" key="1">
    <citation type="journal article" date="2024" name="Chem. Sci.">
        <title>Discovery of megapolipeptins by genome mining of a Burkholderiales bacteria collection.</title>
        <authorList>
            <person name="Paulo B.S."/>
            <person name="Recchia M.J.J."/>
            <person name="Lee S."/>
            <person name="Fergusson C.H."/>
            <person name="Romanowski S.B."/>
            <person name="Hernandez A."/>
            <person name="Krull N."/>
            <person name="Liu D.Y."/>
            <person name="Cavanagh H."/>
            <person name="Bos A."/>
            <person name="Gray C.A."/>
            <person name="Murphy B.T."/>
            <person name="Linington R.G."/>
            <person name="Eustaquio A.S."/>
        </authorList>
    </citation>
    <scope>NUCLEOTIDE SEQUENCE [LARGE SCALE GENOMIC DNA]</scope>
    <source>
        <strain evidence="5 6">RL21-008-BIB-B</strain>
    </source>
</reference>
<evidence type="ECO:0000256" key="2">
    <source>
        <dbReference type="ARBA" id="ARBA00022729"/>
    </source>
</evidence>
<dbReference type="EMBL" id="JAQQFR010000004">
    <property type="protein sequence ID" value="MFL9878318.1"/>
    <property type="molecule type" value="Genomic_DNA"/>
</dbReference>
<dbReference type="InterPro" id="IPR028081">
    <property type="entry name" value="Leu-bd"/>
</dbReference>
<comment type="caution">
    <text evidence="5">The sequence shown here is derived from an EMBL/GenBank/DDBJ whole genome shotgun (WGS) entry which is preliminary data.</text>
</comment>
<feature type="chain" id="PRO_5045617215" evidence="3">
    <location>
        <begin position="26"/>
        <end position="392"/>
    </location>
</feature>
<comment type="similarity">
    <text evidence="1">Belongs to the leucine-binding protein family.</text>
</comment>
<evidence type="ECO:0000259" key="4">
    <source>
        <dbReference type="Pfam" id="PF13458"/>
    </source>
</evidence>
<dbReference type="Proteomes" id="UP001629214">
    <property type="component" value="Unassembled WGS sequence"/>
</dbReference>
<feature type="domain" description="Leucine-binding protein" evidence="4">
    <location>
        <begin position="29"/>
        <end position="361"/>
    </location>
</feature>
<organism evidence="5 6">
    <name type="scientific">Herbaspirillum rhizosphaerae</name>
    <dbReference type="NCBI Taxonomy" id="346179"/>
    <lineage>
        <taxon>Bacteria</taxon>
        <taxon>Pseudomonadati</taxon>
        <taxon>Pseudomonadota</taxon>
        <taxon>Betaproteobacteria</taxon>
        <taxon>Burkholderiales</taxon>
        <taxon>Oxalobacteraceae</taxon>
        <taxon>Herbaspirillum</taxon>
    </lineage>
</organism>
<evidence type="ECO:0000313" key="6">
    <source>
        <dbReference type="Proteomes" id="UP001629214"/>
    </source>
</evidence>
<dbReference type="PANTHER" id="PTHR30483">
    <property type="entry name" value="LEUCINE-SPECIFIC-BINDING PROTEIN"/>
    <property type="match status" value="1"/>
</dbReference>
<protein>
    <submittedName>
        <fullName evidence="5">ABC transporter substrate-binding protein</fullName>
    </submittedName>
</protein>
<evidence type="ECO:0000313" key="5">
    <source>
        <dbReference type="EMBL" id="MFL9878318.1"/>
    </source>
</evidence>
<dbReference type="InterPro" id="IPR028082">
    <property type="entry name" value="Peripla_BP_I"/>
</dbReference>
<feature type="signal peptide" evidence="3">
    <location>
        <begin position="1"/>
        <end position="25"/>
    </location>
</feature>
<sequence length="392" mass="41546">MNRITTMAGAALLALTTGVSFSAQAADVVKIGFLTTLSGPASAPGVDERDGFTLALKTLGGKLGGVRAEVITVDDQFSPDAAKQGADRLLKREKVDILTGFVYSNILLAVAPAAFASKTVVISANAGPAQFAGAGCSPYFFSASYQNDATHEAAGKLMADKGYKRVAVIAPNYPAGKDASAGFKRFLKKEPAIELFPKLGQLDFATEIAQLRAANIDAVYFFLPGGMGVNFVKQYAAAGMDPKIVRVMPAYDADQQMLSNGDLLAGVANTGQWSADLPNEQNRAFVAAFVKEYGHQPSMYSSQAYDAAMLIDSAVKAVGGKVENRDALIAAIKAANFKSVRGGFKFAANHYPIQNQYARVITKAADGKYVNNMTQTLMTDHVDAYVGECKMQ</sequence>
<dbReference type="CDD" id="cd06359">
    <property type="entry name" value="PBP1_Nba-like"/>
    <property type="match status" value="1"/>
</dbReference>
<accession>A0ABW8Z656</accession>
<dbReference type="PANTHER" id="PTHR30483:SF6">
    <property type="entry name" value="PERIPLASMIC BINDING PROTEIN OF ABC TRANSPORTER FOR NATURAL AMINO ACIDS"/>
    <property type="match status" value="1"/>
</dbReference>
<proteinExistence type="inferred from homology"/>
<dbReference type="SUPFAM" id="SSF53822">
    <property type="entry name" value="Periplasmic binding protein-like I"/>
    <property type="match status" value="1"/>
</dbReference>
<dbReference type="Pfam" id="PF13458">
    <property type="entry name" value="Peripla_BP_6"/>
    <property type="match status" value="1"/>
</dbReference>
<evidence type="ECO:0000256" key="1">
    <source>
        <dbReference type="ARBA" id="ARBA00010062"/>
    </source>
</evidence>
<keyword evidence="2 3" id="KW-0732">Signal</keyword>
<dbReference type="InterPro" id="IPR051010">
    <property type="entry name" value="BCAA_transport"/>
</dbReference>
<dbReference type="Gene3D" id="3.40.50.2300">
    <property type="match status" value="2"/>
</dbReference>
<gene>
    <name evidence="5" type="ORF">PQR63_08000</name>
</gene>
<keyword evidence="6" id="KW-1185">Reference proteome</keyword>
<name>A0ABW8Z656_9BURK</name>
<dbReference type="RefSeq" id="WP_408167169.1">
    <property type="nucleotide sequence ID" value="NZ_JAQQFR010000004.1"/>
</dbReference>
<evidence type="ECO:0000256" key="3">
    <source>
        <dbReference type="SAM" id="SignalP"/>
    </source>
</evidence>